<name>A3BZF8_ORYSJ</name>
<evidence type="ECO:0000256" key="10">
    <source>
        <dbReference type="ARBA" id="ARBA00023284"/>
    </source>
</evidence>
<dbReference type="GO" id="GO:0005788">
    <property type="term" value="C:endoplasmic reticulum lumen"/>
    <property type="evidence" value="ECO:0007669"/>
    <property type="project" value="UniProtKB-SubCell"/>
</dbReference>
<evidence type="ECO:0000313" key="14">
    <source>
        <dbReference type="EMBL" id="EAZ44947.1"/>
    </source>
</evidence>
<evidence type="ECO:0000256" key="8">
    <source>
        <dbReference type="ARBA" id="ARBA00023157"/>
    </source>
</evidence>
<dbReference type="NCBIfam" id="TIGR01126">
    <property type="entry name" value="pdi_dom"/>
    <property type="match status" value="1"/>
</dbReference>
<evidence type="ECO:0000256" key="2">
    <source>
        <dbReference type="ARBA" id="ARBA00004319"/>
    </source>
</evidence>
<evidence type="ECO:0000256" key="1">
    <source>
        <dbReference type="ARBA" id="ARBA00001182"/>
    </source>
</evidence>
<dbReference type="PROSITE" id="PS00194">
    <property type="entry name" value="THIOREDOXIN_1"/>
    <property type="match status" value="1"/>
</dbReference>
<dbReference type="FunFam" id="3.40.30.10:FF:000050">
    <property type="entry name" value="protein disulfide-isomerase A6 isoform X1"/>
    <property type="match status" value="1"/>
</dbReference>
<evidence type="ECO:0000256" key="11">
    <source>
        <dbReference type="RuleBase" id="RU004208"/>
    </source>
</evidence>
<comment type="catalytic activity">
    <reaction evidence="1">
        <text>Catalyzes the rearrangement of -S-S- bonds in proteins.</text>
        <dbReference type="EC" id="5.3.4.1"/>
    </reaction>
</comment>
<dbReference type="PANTHER" id="PTHR45815:SF3">
    <property type="entry name" value="PROTEIN DISULFIDE-ISOMERASE A6"/>
    <property type="match status" value="1"/>
</dbReference>
<evidence type="ECO:0000256" key="9">
    <source>
        <dbReference type="ARBA" id="ARBA00023235"/>
    </source>
</evidence>
<dbReference type="Pfam" id="PF00085">
    <property type="entry name" value="Thioredoxin"/>
    <property type="match status" value="1"/>
</dbReference>
<proteinExistence type="inferred from homology"/>
<dbReference type="InterPro" id="IPR017937">
    <property type="entry name" value="Thioredoxin_CS"/>
</dbReference>
<dbReference type="PANTHER" id="PTHR45815">
    <property type="entry name" value="PROTEIN DISULFIDE-ISOMERASE A6"/>
    <property type="match status" value="1"/>
</dbReference>
<accession>A3BZF8</accession>
<dbReference type="InterPro" id="IPR005788">
    <property type="entry name" value="PDI_thioredoxin-like_dom"/>
</dbReference>
<keyword evidence="10" id="KW-0676">Redox-active center</keyword>
<dbReference type="EMBL" id="CM000146">
    <property type="protein sequence ID" value="EAZ44947.1"/>
    <property type="molecule type" value="Genomic_DNA"/>
</dbReference>
<dbReference type="InterPro" id="IPR036249">
    <property type="entry name" value="Thioredoxin-like_sf"/>
</dbReference>
<evidence type="ECO:0000256" key="12">
    <source>
        <dbReference type="SAM" id="SignalP"/>
    </source>
</evidence>
<feature type="chain" id="PRO_5002651834" description="protein disulfide-isomerase" evidence="12">
    <location>
        <begin position="24"/>
        <end position="143"/>
    </location>
</feature>
<comment type="similarity">
    <text evidence="3 11">Belongs to the protein disulfide isomerase family.</text>
</comment>
<dbReference type="InterPro" id="IPR013766">
    <property type="entry name" value="Thioredoxin_domain"/>
</dbReference>
<organism evidence="14">
    <name type="scientific">Oryza sativa subsp. japonica</name>
    <name type="common">Rice</name>
    <dbReference type="NCBI Taxonomy" id="39947"/>
    <lineage>
        <taxon>Eukaryota</taxon>
        <taxon>Viridiplantae</taxon>
        <taxon>Streptophyta</taxon>
        <taxon>Embryophyta</taxon>
        <taxon>Tracheophyta</taxon>
        <taxon>Spermatophyta</taxon>
        <taxon>Magnoliopsida</taxon>
        <taxon>Liliopsida</taxon>
        <taxon>Poales</taxon>
        <taxon>Poaceae</taxon>
        <taxon>BOP clade</taxon>
        <taxon>Oryzoideae</taxon>
        <taxon>Oryzeae</taxon>
        <taxon>Oryzinae</taxon>
        <taxon>Oryza</taxon>
        <taxon>Oryza sativa</taxon>
    </lineage>
</organism>
<dbReference type="SUPFAM" id="SSF52833">
    <property type="entry name" value="Thioredoxin-like"/>
    <property type="match status" value="1"/>
</dbReference>
<dbReference type="HOGENOM" id="CLU_699052_0_0_1"/>
<dbReference type="EC" id="5.3.4.1" evidence="4"/>
<keyword evidence="7" id="KW-0256">Endoplasmic reticulum</keyword>
<gene>
    <name evidence="14" type="ORF">OsJ_29589</name>
</gene>
<dbReference type="PROSITE" id="PS51352">
    <property type="entry name" value="THIOREDOXIN_2"/>
    <property type="match status" value="1"/>
</dbReference>
<reference evidence="14" key="1">
    <citation type="journal article" date="2005" name="PLoS Biol.">
        <title>The genomes of Oryza sativa: a history of duplications.</title>
        <authorList>
            <person name="Yu J."/>
            <person name="Wang J."/>
            <person name="Lin W."/>
            <person name="Li S."/>
            <person name="Li H."/>
            <person name="Zhou J."/>
            <person name="Ni P."/>
            <person name="Dong W."/>
            <person name="Hu S."/>
            <person name="Zeng C."/>
            <person name="Zhang J."/>
            <person name="Zhang Y."/>
            <person name="Li R."/>
            <person name="Xu Z."/>
            <person name="Li S."/>
            <person name="Li X."/>
            <person name="Zheng H."/>
            <person name="Cong L."/>
            <person name="Lin L."/>
            <person name="Yin J."/>
            <person name="Geng J."/>
            <person name="Li G."/>
            <person name="Shi J."/>
            <person name="Liu J."/>
            <person name="Lv H."/>
            <person name="Li J."/>
            <person name="Wang J."/>
            <person name="Deng Y."/>
            <person name="Ran L."/>
            <person name="Shi X."/>
            <person name="Wang X."/>
            <person name="Wu Q."/>
            <person name="Li C."/>
            <person name="Ren X."/>
            <person name="Wang J."/>
            <person name="Wang X."/>
            <person name="Li D."/>
            <person name="Liu D."/>
            <person name="Zhang X."/>
            <person name="Ji Z."/>
            <person name="Zhao W."/>
            <person name="Sun Y."/>
            <person name="Zhang Z."/>
            <person name="Bao J."/>
            <person name="Han Y."/>
            <person name="Dong L."/>
            <person name="Ji J."/>
            <person name="Chen P."/>
            <person name="Wu S."/>
            <person name="Liu J."/>
            <person name="Xiao Y."/>
            <person name="Bu D."/>
            <person name="Tan J."/>
            <person name="Yang L."/>
            <person name="Ye C."/>
            <person name="Zhang J."/>
            <person name="Xu J."/>
            <person name="Zhou Y."/>
            <person name="Yu Y."/>
            <person name="Zhang B."/>
            <person name="Zhuang S."/>
            <person name="Wei H."/>
            <person name="Liu B."/>
            <person name="Lei M."/>
            <person name="Yu H."/>
            <person name="Li Y."/>
            <person name="Xu H."/>
            <person name="Wei S."/>
            <person name="He X."/>
            <person name="Fang L."/>
            <person name="Zhang Z."/>
            <person name="Zhang Y."/>
            <person name="Huang X."/>
            <person name="Su Z."/>
            <person name="Tong W."/>
            <person name="Li J."/>
            <person name="Tong Z."/>
            <person name="Li S."/>
            <person name="Ye J."/>
            <person name="Wang L."/>
            <person name="Fang L."/>
            <person name="Lei T."/>
            <person name="Chen C."/>
            <person name="Chen H."/>
            <person name="Xu Z."/>
            <person name="Li H."/>
            <person name="Huang H."/>
            <person name="Zhang F."/>
            <person name="Xu H."/>
            <person name="Li N."/>
            <person name="Zhao C."/>
            <person name="Li S."/>
            <person name="Dong L."/>
            <person name="Huang Y."/>
            <person name="Li L."/>
            <person name="Xi Y."/>
            <person name="Qi Q."/>
            <person name="Li W."/>
            <person name="Zhang B."/>
            <person name="Hu W."/>
            <person name="Zhang Y."/>
            <person name="Tian X."/>
            <person name="Jiao Y."/>
            <person name="Liang X."/>
            <person name="Jin J."/>
            <person name="Gao L."/>
            <person name="Zheng W."/>
            <person name="Hao B."/>
            <person name="Liu S."/>
            <person name="Wang W."/>
            <person name="Yuan L."/>
            <person name="Cao M."/>
            <person name="McDermott J."/>
            <person name="Samudrala R."/>
            <person name="Wang J."/>
            <person name="Wong G.K."/>
            <person name="Yang H."/>
        </authorList>
    </citation>
    <scope>NUCLEOTIDE SEQUENCE [LARGE SCALE GENOMIC DNA]</scope>
</reference>
<evidence type="ECO:0000256" key="7">
    <source>
        <dbReference type="ARBA" id="ARBA00022824"/>
    </source>
</evidence>
<sequence>MRPAVAAALLLVAAAVAASPVSALYSAGSPVLQFNPNNFKSKVLNSNGVVLVEFFAPWCGHCQQLTPIWEKAAGVLKGVATVAALDADAHKELAQEYGIRGFPTIKVFVPGKPPVDYQGARDVKPIVEFALSQTKLIQIAIVS</sequence>
<keyword evidence="5 12" id="KW-0732">Signal</keyword>
<evidence type="ECO:0000256" key="4">
    <source>
        <dbReference type="ARBA" id="ARBA00012723"/>
    </source>
</evidence>
<evidence type="ECO:0000256" key="6">
    <source>
        <dbReference type="ARBA" id="ARBA00022737"/>
    </source>
</evidence>
<keyword evidence="8" id="KW-1015">Disulfide bond</keyword>
<dbReference type="AlphaFoldDB" id="A3BZF8"/>
<protein>
    <recommendedName>
        <fullName evidence="4">protein disulfide-isomerase</fullName>
        <ecNumber evidence="4">5.3.4.1</ecNumber>
    </recommendedName>
</protein>
<comment type="subcellular location">
    <subcellularLocation>
        <location evidence="2">Endoplasmic reticulum lumen</location>
    </subcellularLocation>
</comment>
<feature type="domain" description="Thioredoxin" evidence="13">
    <location>
        <begin position="12"/>
        <end position="135"/>
    </location>
</feature>
<dbReference type="GO" id="GO:0003756">
    <property type="term" value="F:protein disulfide isomerase activity"/>
    <property type="evidence" value="ECO:0007669"/>
    <property type="project" value="UniProtKB-EC"/>
</dbReference>
<dbReference type="PRINTS" id="PR00421">
    <property type="entry name" value="THIOREDOXIN"/>
</dbReference>
<keyword evidence="9" id="KW-0413">Isomerase</keyword>
<evidence type="ECO:0000256" key="5">
    <source>
        <dbReference type="ARBA" id="ARBA00022729"/>
    </source>
</evidence>
<evidence type="ECO:0000256" key="3">
    <source>
        <dbReference type="ARBA" id="ARBA00006347"/>
    </source>
</evidence>
<dbReference type="Proteomes" id="UP000007752">
    <property type="component" value="Chromosome 9"/>
</dbReference>
<reference evidence="14" key="2">
    <citation type="submission" date="2008-12" db="EMBL/GenBank/DDBJ databases">
        <title>Improved gene annotation of the rice (Oryza sativa) genomes.</title>
        <authorList>
            <person name="Wang J."/>
            <person name="Li R."/>
            <person name="Fan W."/>
            <person name="Huang Q."/>
            <person name="Zhang J."/>
            <person name="Zhou Y."/>
            <person name="Hu Y."/>
            <person name="Zi S."/>
            <person name="Li J."/>
            <person name="Ni P."/>
            <person name="Zheng H."/>
            <person name="Zhang Y."/>
            <person name="Zhao M."/>
            <person name="Hao Q."/>
            <person name="McDermott J."/>
            <person name="Samudrala R."/>
            <person name="Kristiansen K."/>
            <person name="Wong G.K.-S."/>
        </authorList>
    </citation>
    <scope>NUCLEOTIDE SEQUENCE</scope>
</reference>
<feature type="signal peptide" evidence="12">
    <location>
        <begin position="1"/>
        <end position="23"/>
    </location>
</feature>
<dbReference type="Gene3D" id="3.40.30.10">
    <property type="entry name" value="Glutaredoxin"/>
    <property type="match status" value="1"/>
</dbReference>
<dbReference type="CDD" id="cd03001">
    <property type="entry name" value="PDI_a_P5"/>
    <property type="match status" value="1"/>
</dbReference>
<keyword evidence="6" id="KW-0677">Repeat</keyword>
<evidence type="ECO:0000259" key="13">
    <source>
        <dbReference type="PROSITE" id="PS51352"/>
    </source>
</evidence>